<proteinExistence type="predicted"/>
<evidence type="ECO:0000313" key="1">
    <source>
        <dbReference type="EMBL" id="QWY78430.1"/>
    </source>
</evidence>
<protein>
    <submittedName>
        <fullName evidence="1">Uncharacterized protein</fullName>
    </submittedName>
</protein>
<dbReference type="Proteomes" id="UP000683551">
    <property type="component" value="Chromosome"/>
</dbReference>
<name>A0A9E6MY42_9PROT</name>
<organism evidence="1 2">
    <name type="scientific">Ferrovum myxofaciens</name>
    <dbReference type="NCBI Taxonomy" id="416213"/>
    <lineage>
        <taxon>Bacteria</taxon>
        <taxon>Pseudomonadati</taxon>
        <taxon>Pseudomonadota</taxon>
        <taxon>Betaproteobacteria</taxon>
        <taxon>Ferrovales</taxon>
        <taxon>Ferrovaceae</taxon>
        <taxon>Ferrovum</taxon>
    </lineage>
</organism>
<sequence length="51" mass="5790">MAPSDVRLLTTHNNSGRTAWHRKFLSKAAWQGKARLGEAWRGKARVEQRTG</sequence>
<dbReference type="RefSeq" id="WP_160171574.1">
    <property type="nucleotide sequence ID" value="NZ_CP053675.1"/>
</dbReference>
<accession>A0A9E6MY42</accession>
<dbReference type="AlphaFoldDB" id="A0A9E6MY42"/>
<dbReference type="EMBL" id="CP071137">
    <property type="protein sequence ID" value="QWY78430.1"/>
    <property type="molecule type" value="Genomic_DNA"/>
</dbReference>
<dbReference type="GeneID" id="301709162"/>
<gene>
    <name evidence="1" type="ORF">JZL65_04985</name>
</gene>
<reference evidence="1" key="1">
    <citation type="submission" date="2021-02" db="EMBL/GenBank/DDBJ databases">
        <title>Comparative genomics of Ferrovum myxofaciens strains, predominant extremophile bacteria forming large biofilm stalactites in acid mine ecosystems.</title>
        <authorList>
            <person name="Burkartova K."/>
            <person name="Ridl J."/>
            <person name="Pajer P."/>
            <person name="Falteisek L."/>
        </authorList>
    </citation>
    <scope>NUCLEOTIDE SEQUENCE</scope>
    <source>
        <strain evidence="1">MI1III</strain>
    </source>
</reference>
<evidence type="ECO:0000313" key="2">
    <source>
        <dbReference type="Proteomes" id="UP000683551"/>
    </source>
</evidence>